<dbReference type="InterPro" id="IPR009080">
    <property type="entry name" value="tRNAsynth_Ia_anticodon-bd"/>
</dbReference>
<evidence type="ECO:0000256" key="3">
    <source>
        <dbReference type="ARBA" id="ARBA00022840"/>
    </source>
</evidence>
<protein>
    <submittedName>
        <fullName evidence="5">Arginyl-tRNA synthetase</fullName>
    </submittedName>
</protein>
<feature type="domain" description="DALR anticodon binding" evidence="4">
    <location>
        <begin position="283"/>
        <end position="418"/>
    </location>
</feature>
<keyword evidence="5" id="KW-0030">Aminoacyl-tRNA synthetase</keyword>
<comment type="caution">
    <text evidence="5">The sequence shown here is derived from an EMBL/GenBank/DDBJ whole genome shotgun (WGS) entry which is preliminary data.</text>
</comment>
<evidence type="ECO:0000256" key="2">
    <source>
        <dbReference type="ARBA" id="ARBA00022741"/>
    </source>
</evidence>
<accession>A0A2P8CYF8</accession>
<keyword evidence="1" id="KW-0436">Ligase</keyword>
<dbReference type="EMBL" id="PYGA01000024">
    <property type="protein sequence ID" value="PSK89967.1"/>
    <property type="molecule type" value="Genomic_DNA"/>
</dbReference>
<proteinExistence type="predicted"/>
<sequence>MPDGPAVFEGDLGTPRWVDRLIRSAAAAATGVDPKRVPWSTPRRVPAGRSGHYASALPIRLSGTARESGTAVAERTAVLLRASPHVVDAAVEGVGFVNITLTPAARAALVPAAAADGFGYLTATTAWADSGSAGSTGSAGNTASAANTGTPVSAANAAETDSDLWRCSPLEEAGSAARAAEWAREDARTRVNLAAGPPGAREPAALRAADPGTGWRDPLYGAAGAVTPAARLLAVVGTAAARVAFCRADGGREESGPGLPALPTAEAPGHWASLTAANPAFALRYAHAHASASRQWARDAGEFHPLPPGALTAPAVADLDGPTAAALVGVLFDGPGALASAARRGEPHILVRYLETLASAYHDWRETCGLGSGELGDRYPAAADRREATAARLGLCAATAGVLRTGLFLIGVSAPTRL</sequence>
<dbReference type="GO" id="GO:0005524">
    <property type="term" value="F:ATP binding"/>
    <property type="evidence" value="ECO:0007669"/>
    <property type="project" value="UniProtKB-KW"/>
</dbReference>
<evidence type="ECO:0000259" key="4">
    <source>
        <dbReference type="SMART" id="SM00836"/>
    </source>
</evidence>
<dbReference type="GO" id="GO:0006420">
    <property type="term" value="P:arginyl-tRNA aminoacylation"/>
    <property type="evidence" value="ECO:0007669"/>
    <property type="project" value="InterPro"/>
</dbReference>
<dbReference type="Pfam" id="PF05746">
    <property type="entry name" value="DALR_1"/>
    <property type="match status" value="1"/>
</dbReference>
<dbReference type="Gene3D" id="1.10.730.10">
    <property type="entry name" value="Isoleucyl-tRNA Synthetase, Domain 1"/>
    <property type="match status" value="1"/>
</dbReference>
<dbReference type="Proteomes" id="UP000240542">
    <property type="component" value="Unassembled WGS sequence"/>
</dbReference>
<keyword evidence="2" id="KW-0547">Nucleotide-binding</keyword>
<dbReference type="InterPro" id="IPR008909">
    <property type="entry name" value="DALR_anticod-bd"/>
</dbReference>
<evidence type="ECO:0000256" key="1">
    <source>
        <dbReference type="ARBA" id="ARBA00022598"/>
    </source>
</evidence>
<keyword evidence="3" id="KW-0067">ATP-binding</keyword>
<evidence type="ECO:0000313" key="6">
    <source>
        <dbReference type="Proteomes" id="UP000240542"/>
    </source>
</evidence>
<keyword evidence="6" id="KW-1185">Reference proteome</keyword>
<dbReference type="SUPFAM" id="SSF47323">
    <property type="entry name" value="Anticodon-binding domain of a subclass of class I aminoacyl-tRNA synthetases"/>
    <property type="match status" value="1"/>
</dbReference>
<name>A0A2P8CYF8_9ACTN</name>
<dbReference type="GO" id="GO:0004814">
    <property type="term" value="F:arginine-tRNA ligase activity"/>
    <property type="evidence" value="ECO:0007669"/>
    <property type="project" value="InterPro"/>
</dbReference>
<dbReference type="AlphaFoldDB" id="A0A2P8CYF8"/>
<gene>
    <name evidence="5" type="ORF">CLV63_12472</name>
</gene>
<dbReference type="SMART" id="SM00836">
    <property type="entry name" value="DALR_1"/>
    <property type="match status" value="1"/>
</dbReference>
<organism evidence="5 6">
    <name type="scientific">Murinocardiopsis flavida</name>
    <dbReference type="NCBI Taxonomy" id="645275"/>
    <lineage>
        <taxon>Bacteria</taxon>
        <taxon>Bacillati</taxon>
        <taxon>Actinomycetota</taxon>
        <taxon>Actinomycetes</taxon>
        <taxon>Streptosporangiales</taxon>
        <taxon>Nocardiopsidaceae</taxon>
        <taxon>Murinocardiopsis</taxon>
    </lineage>
</organism>
<reference evidence="5 6" key="1">
    <citation type="submission" date="2018-03" db="EMBL/GenBank/DDBJ databases">
        <title>Genomic Encyclopedia of Archaeal and Bacterial Type Strains, Phase II (KMG-II): from individual species to whole genera.</title>
        <authorList>
            <person name="Goeker M."/>
        </authorList>
    </citation>
    <scope>NUCLEOTIDE SEQUENCE [LARGE SCALE GENOMIC DNA]</scope>
    <source>
        <strain evidence="5 6">DSM 45312</strain>
    </source>
</reference>
<evidence type="ECO:0000313" key="5">
    <source>
        <dbReference type="EMBL" id="PSK89967.1"/>
    </source>
</evidence>